<dbReference type="SUPFAM" id="SSF63829">
    <property type="entry name" value="Calcium-dependent phosphotriesterase"/>
    <property type="match status" value="1"/>
</dbReference>
<feature type="transmembrane region" description="Helical" evidence="9">
    <location>
        <begin position="116"/>
        <end position="136"/>
    </location>
</feature>
<feature type="transmembrane region" description="Helical" evidence="9">
    <location>
        <begin position="237"/>
        <end position="257"/>
    </location>
</feature>
<dbReference type="InterPro" id="IPR011042">
    <property type="entry name" value="6-blade_b-propeller_TolB-like"/>
</dbReference>
<feature type="transmembrane region" description="Helical" evidence="9">
    <location>
        <begin position="36"/>
        <end position="57"/>
    </location>
</feature>
<keyword evidence="2" id="KW-0813">Transport</keyword>
<organism evidence="11 12">
    <name type="scientific">Marinibaculum pumilum</name>
    <dbReference type="NCBI Taxonomy" id="1766165"/>
    <lineage>
        <taxon>Bacteria</taxon>
        <taxon>Pseudomonadati</taxon>
        <taxon>Pseudomonadota</taxon>
        <taxon>Alphaproteobacteria</taxon>
        <taxon>Rhodospirillales</taxon>
        <taxon>Rhodospirillaceae</taxon>
        <taxon>Marinibaculum</taxon>
    </lineage>
</organism>
<feature type="transmembrane region" description="Helical" evidence="9">
    <location>
        <begin position="321"/>
        <end position="339"/>
    </location>
</feature>
<evidence type="ECO:0000256" key="5">
    <source>
        <dbReference type="ARBA" id="ARBA00022692"/>
    </source>
</evidence>
<accession>A0ABV7KYQ6</accession>
<feature type="transmembrane region" description="Helical" evidence="9">
    <location>
        <begin position="296"/>
        <end position="315"/>
    </location>
</feature>
<evidence type="ECO:0000256" key="4">
    <source>
        <dbReference type="ARBA" id="ARBA00022519"/>
    </source>
</evidence>
<keyword evidence="4" id="KW-0997">Cell inner membrane</keyword>
<feature type="transmembrane region" description="Helical" evidence="9">
    <location>
        <begin position="69"/>
        <end position="85"/>
    </location>
</feature>
<evidence type="ECO:0000256" key="2">
    <source>
        <dbReference type="ARBA" id="ARBA00022448"/>
    </source>
</evidence>
<evidence type="ECO:0000256" key="8">
    <source>
        <dbReference type="SAM" id="MobiDB-lite"/>
    </source>
</evidence>
<evidence type="ECO:0000256" key="1">
    <source>
        <dbReference type="ARBA" id="ARBA00004651"/>
    </source>
</evidence>
<dbReference type="CDD" id="cd06579">
    <property type="entry name" value="TM_PBP1_transp_AraH_like"/>
    <property type="match status" value="1"/>
</dbReference>
<dbReference type="Pfam" id="PF20067">
    <property type="entry name" value="SSL_N"/>
    <property type="match status" value="1"/>
</dbReference>
<evidence type="ECO:0000256" key="3">
    <source>
        <dbReference type="ARBA" id="ARBA00022475"/>
    </source>
</evidence>
<feature type="transmembrane region" description="Helical" evidence="9">
    <location>
        <begin position="92"/>
        <end position="110"/>
    </location>
</feature>
<dbReference type="PANTHER" id="PTHR32196:SF21">
    <property type="entry name" value="ABC TRANSPORTER PERMEASE PROTEIN YPHD-RELATED"/>
    <property type="match status" value="1"/>
</dbReference>
<dbReference type="InterPro" id="IPR018119">
    <property type="entry name" value="Strictosidine_synth_cons-reg"/>
</dbReference>
<evidence type="ECO:0000256" key="6">
    <source>
        <dbReference type="ARBA" id="ARBA00022989"/>
    </source>
</evidence>
<keyword evidence="5 9" id="KW-0812">Transmembrane</keyword>
<evidence type="ECO:0000313" key="12">
    <source>
        <dbReference type="Proteomes" id="UP001595528"/>
    </source>
</evidence>
<sequence>MNILAPIGGRGEGWGRLWAPRQQLAELMMKRWFETIVPFAALLAVVAIFSILIPNYLSVDSMLLLGREFAGFGLVALAMAIVLIGGGIDISVGSTFALANFATLFLHLVLEWPLGGVIPAVVLLGAFLGAVNGVLIGFLRARALLTTMATLIIFRATYDLLIFNYATDIATGYSDSDFWYFLGEGFVAGLPVNLVVLLGIALLGHLVLSRSRIGWHVTAVGAGRLAARHAGLPVRSLVCGTYITSGMLAALAGMFYAARIVSPSRDAGLGMEMEALTAVVLGGVSLLGGKGSMGRALIGALTVLLLTNGLVRYGVEAGVNFLLLGVLLLIAVGIDVKWLKNLHRAIARFYTDPAPVALKAPAAGSVAALNHDLRGAYFIGFRGQDFLGQEDYILDDRELRLAAPEDVAIDAEGRVYTGTAGGLVIRYSGPHFSDREVFANIGGQVRGLAFRGADLYCCVAGLGLYRVRPDGSHDLLTNRTGTTLLRLRDDSRLILPCDLDIGPDGLVVFSESSVRYDIGSWITEAIECRPNGRLLAYDPASGRTRALLNRLVFPSGVCFDADGRSVLFAETWLARISRLWLSGPRAGQVETFADDLPGFPANINADPEGGYWIGILALRTPVHELALRHPGLRYRMVRRLPGDEWLVPNFNCGGALHLDAAGAITRALWDPPGRGQNYPAITSARRHGAYLYLGGILNNRIGRITLDPSQAEWQSPNVPSVPPVDIAAPEPAGAAE</sequence>
<gene>
    <name evidence="11" type="ORF">ACFOGJ_09380</name>
</gene>
<proteinExistence type="predicted"/>
<name>A0ABV7KYQ6_9PROT</name>
<feature type="region of interest" description="Disordered" evidence="8">
    <location>
        <begin position="713"/>
        <end position="736"/>
    </location>
</feature>
<feature type="domain" description="Strictosidine synthase conserved region" evidence="10">
    <location>
        <begin position="498"/>
        <end position="583"/>
    </location>
</feature>
<dbReference type="RefSeq" id="WP_379899609.1">
    <property type="nucleotide sequence ID" value="NZ_JBHRTR010000023.1"/>
</dbReference>
<evidence type="ECO:0000313" key="11">
    <source>
        <dbReference type="EMBL" id="MFC3227441.1"/>
    </source>
</evidence>
<keyword evidence="6 9" id="KW-1133">Transmembrane helix</keyword>
<dbReference type="Proteomes" id="UP001595528">
    <property type="component" value="Unassembled WGS sequence"/>
</dbReference>
<keyword evidence="7 9" id="KW-0472">Membrane</keyword>
<dbReference type="EMBL" id="JBHRTR010000023">
    <property type="protein sequence ID" value="MFC3227441.1"/>
    <property type="molecule type" value="Genomic_DNA"/>
</dbReference>
<keyword evidence="12" id="KW-1185">Reference proteome</keyword>
<evidence type="ECO:0000256" key="7">
    <source>
        <dbReference type="ARBA" id="ARBA00023136"/>
    </source>
</evidence>
<feature type="transmembrane region" description="Helical" evidence="9">
    <location>
        <begin position="143"/>
        <end position="166"/>
    </location>
</feature>
<evidence type="ECO:0000256" key="9">
    <source>
        <dbReference type="SAM" id="Phobius"/>
    </source>
</evidence>
<comment type="caution">
    <text evidence="11">The sequence shown here is derived from an EMBL/GenBank/DDBJ whole genome shotgun (WGS) entry which is preliminary data.</text>
</comment>
<evidence type="ECO:0000259" key="10">
    <source>
        <dbReference type="Pfam" id="PF03088"/>
    </source>
</evidence>
<reference evidence="12" key="1">
    <citation type="journal article" date="2019" name="Int. J. Syst. Evol. Microbiol.">
        <title>The Global Catalogue of Microorganisms (GCM) 10K type strain sequencing project: providing services to taxonomists for standard genome sequencing and annotation.</title>
        <authorList>
            <consortium name="The Broad Institute Genomics Platform"/>
            <consortium name="The Broad Institute Genome Sequencing Center for Infectious Disease"/>
            <person name="Wu L."/>
            <person name="Ma J."/>
        </authorList>
    </citation>
    <scope>NUCLEOTIDE SEQUENCE [LARGE SCALE GENOMIC DNA]</scope>
    <source>
        <strain evidence="12">KCTC 42964</strain>
    </source>
</reference>
<comment type="subcellular location">
    <subcellularLocation>
        <location evidence="1">Cell membrane</location>
        <topology evidence="1">Multi-pass membrane protein</topology>
    </subcellularLocation>
</comment>
<dbReference type="InterPro" id="IPR001851">
    <property type="entry name" value="ABC_transp_permease"/>
</dbReference>
<dbReference type="Pfam" id="PF03088">
    <property type="entry name" value="Str_synth"/>
    <property type="match status" value="1"/>
</dbReference>
<protein>
    <submittedName>
        <fullName evidence="11">ABC transporter permease</fullName>
    </submittedName>
</protein>
<keyword evidence="3" id="KW-1003">Cell membrane</keyword>
<dbReference type="Gene3D" id="2.120.10.30">
    <property type="entry name" value="TolB, C-terminal domain"/>
    <property type="match status" value="1"/>
</dbReference>
<dbReference type="PANTHER" id="PTHR32196">
    <property type="entry name" value="ABC TRANSPORTER PERMEASE PROTEIN YPHD-RELATED-RELATED"/>
    <property type="match status" value="1"/>
</dbReference>
<feature type="transmembrane region" description="Helical" evidence="9">
    <location>
        <begin position="186"/>
        <end position="208"/>
    </location>
</feature>
<dbReference type="Pfam" id="PF02653">
    <property type="entry name" value="BPD_transp_2"/>
    <property type="match status" value="1"/>
</dbReference>